<protein>
    <submittedName>
        <fullName evidence="4">Uncharacterized protein</fullName>
    </submittedName>
</protein>
<reference evidence="3" key="1">
    <citation type="journal article" date="2021" name="Nat. Commun.">
        <title>Genomic analyses provide insights into spinach domestication and the genetic basis of agronomic traits.</title>
        <authorList>
            <person name="Cai X."/>
            <person name="Sun X."/>
            <person name="Xu C."/>
            <person name="Sun H."/>
            <person name="Wang X."/>
            <person name="Ge C."/>
            <person name="Zhang Z."/>
            <person name="Wang Q."/>
            <person name="Fei Z."/>
            <person name="Jiao C."/>
            <person name="Wang Q."/>
        </authorList>
    </citation>
    <scope>NUCLEOTIDE SEQUENCE [LARGE SCALE GENOMIC DNA]</scope>
    <source>
        <strain evidence="3">cv. Varoflay</strain>
    </source>
</reference>
<gene>
    <name evidence="4" type="primary">LOC130470633</name>
</gene>
<dbReference type="GeneID" id="130470633"/>
<evidence type="ECO:0000256" key="2">
    <source>
        <dbReference type="SAM" id="Phobius"/>
    </source>
</evidence>
<evidence type="ECO:0000313" key="4">
    <source>
        <dbReference type="RefSeq" id="XP_056697116.1"/>
    </source>
</evidence>
<keyword evidence="1" id="KW-0175">Coiled coil</keyword>
<organism evidence="3 4">
    <name type="scientific">Spinacia oleracea</name>
    <name type="common">Spinach</name>
    <dbReference type="NCBI Taxonomy" id="3562"/>
    <lineage>
        <taxon>Eukaryota</taxon>
        <taxon>Viridiplantae</taxon>
        <taxon>Streptophyta</taxon>
        <taxon>Embryophyta</taxon>
        <taxon>Tracheophyta</taxon>
        <taxon>Spermatophyta</taxon>
        <taxon>Magnoliopsida</taxon>
        <taxon>eudicotyledons</taxon>
        <taxon>Gunneridae</taxon>
        <taxon>Pentapetalae</taxon>
        <taxon>Caryophyllales</taxon>
        <taxon>Chenopodiaceae</taxon>
        <taxon>Chenopodioideae</taxon>
        <taxon>Anserineae</taxon>
        <taxon>Spinacia</taxon>
    </lineage>
</organism>
<keyword evidence="3" id="KW-1185">Reference proteome</keyword>
<accession>A0ABM3RNC9</accession>
<evidence type="ECO:0000313" key="3">
    <source>
        <dbReference type="Proteomes" id="UP000813463"/>
    </source>
</evidence>
<name>A0ABM3RNC9_SPIOL</name>
<keyword evidence="2" id="KW-1133">Transmembrane helix</keyword>
<keyword evidence="2" id="KW-0812">Transmembrane</keyword>
<feature type="transmembrane region" description="Helical" evidence="2">
    <location>
        <begin position="12"/>
        <end position="31"/>
    </location>
</feature>
<evidence type="ECO:0000256" key="1">
    <source>
        <dbReference type="SAM" id="Coils"/>
    </source>
</evidence>
<dbReference type="Proteomes" id="UP000813463">
    <property type="component" value="Chromosome 3"/>
</dbReference>
<feature type="transmembrane region" description="Helical" evidence="2">
    <location>
        <begin position="37"/>
        <end position="58"/>
    </location>
</feature>
<reference evidence="4" key="2">
    <citation type="submission" date="2025-08" db="UniProtKB">
        <authorList>
            <consortium name="RefSeq"/>
        </authorList>
    </citation>
    <scope>IDENTIFICATION</scope>
    <source>
        <tissue evidence="4">Leaf</tissue>
    </source>
</reference>
<keyword evidence="2" id="KW-0472">Membrane</keyword>
<feature type="coiled-coil region" evidence="1">
    <location>
        <begin position="74"/>
        <end position="171"/>
    </location>
</feature>
<proteinExistence type="predicted"/>
<dbReference type="RefSeq" id="XP_056697116.1">
    <property type="nucleotide sequence ID" value="XM_056841138.1"/>
</dbReference>
<sequence>MGYVEIQQWVFALERGGCVVFLCALLLGTFFNNCQEFVQILLAVVALTFLTTNLIFFLPGFDDVPGIKYSEKPKEEQLLEKQKLVEQLEECEEEKQKLVEQLEEYTSEIKYHRKLSKLEERFDKLEQQQQKHVVKEEEEDVDKLKEKCKKLEEEKEELLIVVEEFKNYQQLWEQERSNNTMFIIDNQINITQDYKELLNKQNDMMLKVISMQSLS</sequence>